<keyword evidence="3" id="KW-0479">Metal-binding</keyword>
<dbReference type="EC" id="3.1.26.4" evidence="2"/>
<dbReference type="Gene3D" id="3.30.70.270">
    <property type="match status" value="1"/>
</dbReference>
<dbReference type="InterPro" id="IPR043128">
    <property type="entry name" value="Rev_trsase/Diguanyl_cyclase"/>
</dbReference>
<evidence type="ECO:0000313" key="7">
    <source>
        <dbReference type="Ensembl" id="ENSCCRP00020029460.1"/>
    </source>
</evidence>
<accession>A0A8C2DWM8</accession>
<dbReference type="PANTHER" id="PTHR15503">
    <property type="entry name" value="LDOC1 RELATED"/>
    <property type="match status" value="1"/>
</dbReference>
<dbReference type="AlphaFoldDB" id="A0A8C2DWM8"/>
<evidence type="ECO:0000259" key="5">
    <source>
        <dbReference type="PROSITE" id="PS50158"/>
    </source>
</evidence>
<protein>
    <recommendedName>
        <fullName evidence="2">ribonuclease H</fullName>
        <ecNumber evidence="2">3.1.26.4</ecNumber>
    </recommendedName>
</protein>
<dbReference type="SUPFAM" id="SSF56672">
    <property type="entry name" value="DNA/RNA polymerases"/>
    <property type="match status" value="1"/>
</dbReference>
<keyword evidence="3" id="KW-0862">Zinc</keyword>
<feature type="domain" description="Reverse transcriptase" evidence="6">
    <location>
        <begin position="438"/>
        <end position="601"/>
    </location>
</feature>
<dbReference type="CDD" id="cd00303">
    <property type="entry name" value="retropepsin_like"/>
    <property type="match status" value="1"/>
</dbReference>
<dbReference type="PROSITE" id="PS50158">
    <property type="entry name" value="ZF_CCHC"/>
    <property type="match status" value="1"/>
</dbReference>
<dbReference type="Gene3D" id="2.40.70.10">
    <property type="entry name" value="Acid Proteases"/>
    <property type="match status" value="1"/>
</dbReference>
<dbReference type="PANTHER" id="PTHR15503:SF22">
    <property type="entry name" value="TRANSPOSON TY3-I GAG POLYPROTEIN"/>
    <property type="match status" value="1"/>
</dbReference>
<evidence type="ECO:0000313" key="8">
    <source>
        <dbReference type="Proteomes" id="UP000694701"/>
    </source>
</evidence>
<dbReference type="CDD" id="cd01647">
    <property type="entry name" value="RT_LTR"/>
    <property type="match status" value="1"/>
</dbReference>
<dbReference type="InterPro" id="IPR000477">
    <property type="entry name" value="RT_dom"/>
</dbReference>
<evidence type="ECO:0000256" key="2">
    <source>
        <dbReference type="ARBA" id="ARBA00012180"/>
    </source>
</evidence>
<evidence type="ECO:0000259" key="6">
    <source>
        <dbReference type="PROSITE" id="PS50878"/>
    </source>
</evidence>
<keyword evidence="3" id="KW-0863">Zinc-finger</keyword>
<dbReference type="InterPro" id="IPR021109">
    <property type="entry name" value="Peptidase_aspartic_dom_sf"/>
</dbReference>
<name>A0A8C2DWM8_CYPCA</name>
<proteinExistence type="inferred from homology"/>
<sequence length="601" mass="67028">MDPNVSDSLLQKTLPTQDPAMFFQLSSEVSAQASILATHQQQLQRLTSLTEELVKMLQTLHVTAPTVSSIPASAPTTTLTTTVSTHASHSTAAEYTLAFRTLAAQTGWDDEPLWLFYRKGLNHDLQSELACREEGKTLDQFMDLAIRLDYLIRSQRTRRYSPAQPADQKLPEPEPMQIGATQLSSMEREKHTRPPLCLYCGQAGHLRVSCPIRPSRQNSIVVSASLHSFGVPMVINTEGRRLETNAMIDSGAAGNFIDISFAETHDIPLLSCESRVAVAALDGRPLGSGRIKCIMPNIHFQNGALHTETIRLFAIESPRNPIILGLPWLEKHNPRISWSTQEIVRWSQSCQDHCLPTRQPSTHPQEEELKPYDMSGLPPEYQDLVEAFSKTKASKLPPHRPVDCAIDLIPGSTPPKSRIFLLFQPESAAMKKYIEEELAKGFIVPSKSPASAGFFFVKKKDGGLRSCIDYRALNEISVKFRYPLPLVPSALEQLGNARYFIKLDLCSAYNLIRICKGEEWKTAFSTTSGHYEYRVMPFGLANSPSVFQALINDVFRDMLNQCVIVYIDILILRSPGNPRQTGQSGPSETHSAPTLRQVTEM</sequence>
<evidence type="ECO:0000256" key="4">
    <source>
        <dbReference type="SAM" id="MobiDB-lite"/>
    </source>
</evidence>
<evidence type="ECO:0000256" key="1">
    <source>
        <dbReference type="ARBA" id="ARBA00010879"/>
    </source>
</evidence>
<feature type="domain" description="CCHC-type" evidence="5">
    <location>
        <begin position="197"/>
        <end position="211"/>
    </location>
</feature>
<dbReference type="Pfam" id="PF00078">
    <property type="entry name" value="RVT_1"/>
    <property type="match status" value="1"/>
</dbReference>
<comment type="similarity">
    <text evidence="1">Belongs to the beta type-B retroviral polymerase family. HERV class-II K(HML-2) pol subfamily.</text>
</comment>
<reference evidence="7" key="1">
    <citation type="submission" date="2025-08" db="UniProtKB">
        <authorList>
            <consortium name="Ensembl"/>
        </authorList>
    </citation>
    <scope>IDENTIFICATION</scope>
</reference>
<dbReference type="Gene3D" id="3.10.10.10">
    <property type="entry name" value="HIV Type 1 Reverse Transcriptase, subunit A, domain 1"/>
    <property type="match status" value="1"/>
</dbReference>
<dbReference type="InterPro" id="IPR032567">
    <property type="entry name" value="RTL1-rel"/>
</dbReference>
<dbReference type="PROSITE" id="PS50878">
    <property type="entry name" value="RT_POL"/>
    <property type="match status" value="1"/>
</dbReference>
<dbReference type="GO" id="GO:0003676">
    <property type="term" value="F:nucleic acid binding"/>
    <property type="evidence" value="ECO:0007669"/>
    <property type="project" value="InterPro"/>
</dbReference>
<dbReference type="GO" id="GO:0008270">
    <property type="term" value="F:zinc ion binding"/>
    <property type="evidence" value="ECO:0007669"/>
    <property type="project" value="UniProtKB-KW"/>
</dbReference>
<dbReference type="Ensembl" id="ENSCCRT00020032249.1">
    <property type="protein sequence ID" value="ENSCCRP00020029460.1"/>
    <property type="gene ID" value="ENSCCRG00020013393.1"/>
</dbReference>
<organism evidence="7 8">
    <name type="scientific">Cyprinus carpio</name>
    <name type="common">Common carp</name>
    <dbReference type="NCBI Taxonomy" id="7962"/>
    <lineage>
        <taxon>Eukaryota</taxon>
        <taxon>Metazoa</taxon>
        <taxon>Chordata</taxon>
        <taxon>Craniata</taxon>
        <taxon>Vertebrata</taxon>
        <taxon>Euteleostomi</taxon>
        <taxon>Actinopterygii</taxon>
        <taxon>Neopterygii</taxon>
        <taxon>Teleostei</taxon>
        <taxon>Ostariophysi</taxon>
        <taxon>Cypriniformes</taxon>
        <taxon>Cyprinidae</taxon>
        <taxon>Cyprininae</taxon>
        <taxon>Cyprinus</taxon>
    </lineage>
</organism>
<dbReference type="SUPFAM" id="SSF57756">
    <property type="entry name" value="Retrovirus zinc finger-like domains"/>
    <property type="match status" value="1"/>
</dbReference>
<dbReference type="InterPro" id="IPR043502">
    <property type="entry name" value="DNA/RNA_pol_sf"/>
</dbReference>
<dbReference type="GO" id="GO:0004523">
    <property type="term" value="F:RNA-DNA hybrid ribonuclease activity"/>
    <property type="evidence" value="ECO:0007669"/>
    <property type="project" value="UniProtKB-EC"/>
</dbReference>
<feature type="region of interest" description="Disordered" evidence="4">
    <location>
        <begin position="578"/>
        <end position="601"/>
    </location>
</feature>
<dbReference type="Proteomes" id="UP000694701">
    <property type="component" value="Unplaced"/>
</dbReference>
<dbReference type="InterPro" id="IPR036875">
    <property type="entry name" value="Znf_CCHC_sf"/>
</dbReference>
<evidence type="ECO:0000256" key="3">
    <source>
        <dbReference type="PROSITE-ProRule" id="PRU00047"/>
    </source>
</evidence>
<dbReference type="InterPro" id="IPR001878">
    <property type="entry name" value="Znf_CCHC"/>
</dbReference>